<name>V2QIB4_9BACT</name>
<reference evidence="1" key="3">
    <citation type="submission" date="2022-06" db="EMBL/GenBank/DDBJ databases">
        <title>Resources to Facilitate Use of the Altered Schaedler Flora (ASF) Mouse Model to Study Microbiome Function.</title>
        <authorList>
            <person name="Proctor A."/>
            <person name="Parvinroo S."/>
            <person name="Richie T."/>
            <person name="Jia X."/>
            <person name="Lee S.T.M."/>
            <person name="Karp P.D."/>
            <person name="Paley S."/>
            <person name="Kostic A.D."/>
            <person name="Pierre J.F."/>
            <person name="Wannemuehler M.J."/>
            <person name="Phillips G.J."/>
        </authorList>
    </citation>
    <scope>NUCLEOTIDE SEQUENCE</scope>
    <source>
        <strain evidence="1">ASF457</strain>
    </source>
</reference>
<organism evidence="1 2">
    <name type="scientific">Mucispirillum schaedleri ASF457</name>
    <dbReference type="NCBI Taxonomy" id="1379858"/>
    <lineage>
        <taxon>Bacteria</taxon>
        <taxon>Pseudomonadati</taxon>
        <taxon>Deferribacterota</taxon>
        <taxon>Deferribacteres</taxon>
        <taxon>Deferribacterales</taxon>
        <taxon>Mucispirillaceae</taxon>
        <taxon>Mucispirillum</taxon>
    </lineage>
</organism>
<keyword evidence="2" id="KW-1185">Reference proteome</keyword>
<dbReference type="CDD" id="cd13128">
    <property type="entry name" value="MATE_Wzx_like"/>
    <property type="match status" value="1"/>
</dbReference>
<dbReference type="eggNOG" id="COG2244">
    <property type="taxonomic scope" value="Bacteria"/>
</dbReference>
<proteinExistence type="predicted"/>
<dbReference type="AlphaFoldDB" id="V2QIB4"/>
<gene>
    <name evidence="1" type="ORF">N508_000568</name>
</gene>
<reference evidence="1" key="2">
    <citation type="submission" date="2022-05" db="EMBL/GenBank/DDBJ databases">
        <authorList>
            <person name="Proctor A.L."/>
            <person name="Phillips G.J."/>
            <person name="Wannemuehler M.J."/>
        </authorList>
    </citation>
    <scope>NUCLEOTIDE SEQUENCE</scope>
    <source>
        <strain evidence="1">ASF457</strain>
    </source>
</reference>
<dbReference type="PANTHER" id="PTHR43424">
    <property type="entry name" value="LOCUS PUTATIVE PROTEIN 1-RELATED"/>
    <property type="match status" value="1"/>
</dbReference>
<evidence type="ECO:0000313" key="1">
    <source>
        <dbReference type="EMBL" id="USF23505.1"/>
    </source>
</evidence>
<dbReference type="InterPro" id="IPR052556">
    <property type="entry name" value="PolySynth_Transporter"/>
</dbReference>
<dbReference type="PANTHER" id="PTHR43424:SF1">
    <property type="entry name" value="LOCUS PUTATIVE PROTEIN 1-RELATED"/>
    <property type="match status" value="1"/>
</dbReference>
<dbReference type="EMBL" id="CP097562">
    <property type="protein sequence ID" value="USF23505.1"/>
    <property type="molecule type" value="Genomic_DNA"/>
</dbReference>
<dbReference type="KEGG" id="msch:N508_000568"/>
<dbReference type="Pfam" id="PF13440">
    <property type="entry name" value="Polysacc_synt_3"/>
    <property type="match status" value="1"/>
</dbReference>
<dbReference type="OrthoDB" id="5240734at2"/>
<protein>
    <submittedName>
        <fullName evidence="1">Uncharacterized protein</fullName>
    </submittedName>
</protein>
<reference evidence="1" key="1">
    <citation type="journal article" date="2014" name="Genome Announc.">
        <title>Draft genome sequences of the altered schaedler flora, a defined bacterial community from gnotobiotic mice.</title>
        <authorList>
            <person name="Wannemuehler M.J."/>
            <person name="Overstreet A.M."/>
            <person name="Ward D.V."/>
            <person name="Phillips G.J."/>
        </authorList>
    </citation>
    <scope>NUCLEOTIDE SEQUENCE</scope>
    <source>
        <strain evidence="1">ASF457</strain>
    </source>
</reference>
<dbReference type="Proteomes" id="UP000017429">
    <property type="component" value="Chromosome"/>
</dbReference>
<sequence>MGDYIFSLTASLIVGIAVARYLGPEMYGIIAFATAVYAVSVIIVSLGIDDIIMKDMMQHAEKQGGIQGSALFIKFAVAFIVYSITVIYCLINYNGDKLYSVLIIAGAVLFQPFSVFSCIFLINAQAKYTSIARMISYSLSSLLKVILIIFKAPVIYFAFAVFIDYAVLYLTVILMYKYKNYTVSGWYIDIFYIKYILKSAVPLFAAVFFYTFYQKITVIFISSMYSDYASGIYSAAARLTEIWYMVPAVLMTAFFPAIVKAKQISEEEYKERIKTLFYVTTIPLILMALFAALLSPFIIKILYGEKYIQSSIVLALTIWSVPFISFYVISSKCFIIENKLKHLLFRSVLSFILIIILNYILGSLYYLKGFSAAVLISSFISFFLIDLFFKDTKHLFFIKLSSIFLPFIYILNLLKKEPNNP</sequence>
<evidence type="ECO:0000313" key="2">
    <source>
        <dbReference type="Proteomes" id="UP000017429"/>
    </source>
</evidence>
<accession>V2QIB4</accession>